<evidence type="ECO:0000313" key="2">
    <source>
        <dbReference type="EMBL" id="BAS71402.1"/>
    </source>
</evidence>
<protein>
    <submittedName>
        <fullName evidence="2">Os01g0257900 protein</fullName>
    </submittedName>
</protein>
<dbReference type="EMBL" id="AP014957">
    <property type="protein sequence ID" value="BAS71402.1"/>
    <property type="molecule type" value="Genomic_DNA"/>
</dbReference>
<proteinExistence type="predicted"/>
<dbReference type="AlphaFoldDB" id="A0A0P0V0Y7"/>
<reference evidence="3" key="1">
    <citation type="journal article" date="2005" name="Nature">
        <title>The map-based sequence of the rice genome.</title>
        <authorList>
            <consortium name="International rice genome sequencing project (IRGSP)"/>
            <person name="Matsumoto T."/>
            <person name="Wu J."/>
            <person name="Kanamori H."/>
            <person name="Katayose Y."/>
            <person name="Fujisawa M."/>
            <person name="Namiki N."/>
            <person name="Mizuno H."/>
            <person name="Yamamoto K."/>
            <person name="Antonio B.A."/>
            <person name="Baba T."/>
            <person name="Sakata K."/>
            <person name="Nagamura Y."/>
            <person name="Aoki H."/>
            <person name="Arikawa K."/>
            <person name="Arita K."/>
            <person name="Bito T."/>
            <person name="Chiden Y."/>
            <person name="Fujitsuka N."/>
            <person name="Fukunaka R."/>
            <person name="Hamada M."/>
            <person name="Harada C."/>
            <person name="Hayashi A."/>
            <person name="Hijishita S."/>
            <person name="Honda M."/>
            <person name="Hosokawa S."/>
            <person name="Ichikawa Y."/>
            <person name="Idonuma A."/>
            <person name="Iijima M."/>
            <person name="Ikeda M."/>
            <person name="Ikeno M."/>
            <person name="Ito K."/>
            <person name="Ito S."/>
            <person name="Ito T."/>
            <person name="Ito Y."/>
            <person name="Ito Y."/>
            <person name="Iwabuchi A."/>
            <person name="Kamiya K."/>
            <person name="Karasawa W."/>
            <person name="Kurita K."/>
            <person name="Katagiri S."/>
            <person name="Kikuta A."/>
            <person name="Kobayashi H."/>
            <person name="Kobayashi N."/>
            <person name="Machita K."/>
            <person name="Maehara T."/>
            <person name="Masukawa M."/>
            <person name="Mizubayashi T."/>
            <person name="Mukai Y."/>
            <person name="Nagasaki H."/>
            <person name="Nagata Y."/>
            <person name="Naito S."/>
            <person name="Nakashima M."/>
            <person name="Nakama Y."/>
            <person name="Nakamichi Y."/>
            <person name="Nakamura M."/>
            <person name="Meguro A."/>
            <person name="Negishi M."/>
            <person name="Ohta I."/>
            <person name="Ohta T."/>
            <person name="Okamoto M."/>
            <person name="Ono N."/>
            <person name="Saji S."/>
            <person name="Sakaguchi M."/>
            <person name="Sakai K."/>
            <person name="Shibata M."/>
            <person name="Shimokawa T."/>
            <person name="Song J."/>
            <person name="Takazaki Y."/>
            <person name="Terasawa K."/>
            <person name="Tsugane M."/>
            <person name="Tsuji K."/>
            <person name="Ueda S."/>
            <person name="Waki K."/>
            <person name="Yamagata H."/>
            <person name="Yamamoto M."/>
            <person name="Yamamoto S."/>
            <person name="Yamane H."/>
            <person name="Yoshiki S."/>
            <person name="Yoshihara R."/>
            <person name="Yukawa K."/>
            <person name="Zhong H."/>
            <person name="Yano M."/>
            <person name="Yuan Q."/>
            <person name="Ouyang S."/>
            <person name="Liu J."/>
            <person name="Jones K.M."/>
            <person name="Gansberger K."/>
            <person name="Moffat K."/>
            <person name="Hill J."/>
            <person name="Bera J."/>
            <person name="Fadrosh D."/>
            <person name="Jin S."/>
            <person name="Johri S."/>
            <person name="Kim M."/>
            <person name="Overton L."/>
            <person name="Reardon M."/>
            <person name="Tsitrin T."/>
            <person name="Vuong H."/>
            <person name="Weaver B."/>
            <person name="Ciecko A."/>
            <person name="Tallon L."/>
            <person name="Jackson J."/>
            <person name="Pai G."/>
            <person name="Aken S.V."/>
            <person name="Utterback T."/>
            <person name="Reidmuller S."/>
            <person name="Feldblyum T."/>
            <person name="Hsiao J."/>
            <person name="Zismann V."/>
            <person name="Iobst S."/>
            <person name="de Vazeille A.R."/>
            <person name="Buell C.R."/>
            <person name="Ying K."/>
            <person name="Li Y."/>
            <person name="Lu T."/>
            <person name="Huang Y."/>
            <person name="Zhao Q."/>
            <person name="Feng Q."/>
            <person name="Zhang L."/>
            <person name="Zhu J."/>
            <person name="Weng Q."/>
            <person name="Mu J."/>
            <person name="Lu Y."/>
            <person name="Fan D."/>
            <person name="Liu Y."/>
            <person name="Guan J."/>
            <person name="Zhang Y."/>
            <person name="Yu S."/>
            <person name="Liu X."/>
            <person name="Zhang Y."/>
            <person name="Hong G."/>
            <person name="Han B."/>
            <person name="Choisne N."/>
            <person name="Demange N."/>
            <person name="Orjeda G."/>
            <person name="Samain S."/>
            <person name="Cattolico L."/>
            <person name="Pelletier E."/>
            <person name="Couloux A."/>
            <person name="Segurens B."/>
            <person name="Wincker P."/>
            <person name="D'Hont A."/>
            <person name="Scarpelli C."/>
            <person name="Weissenbach J."/>
            <person name="Salanoubat M."/>
            <person name="Quetier F."/>
            <person name="Yu Y."/>
            <person name="Kim H.R."/>
            <person name="Rambo T."/>
            <person name="Currie J."/>
            <person name="Collura K."/>
            <person name="Luo M."/>
            <person name="Yang T."/>
            <person name="Ammiraju J.S.S."/>
            <person name="Engler F."/>
            <person name="Soderlund C."/>
            <person name="Wing R.A."/>
            <person name="Palmer L.E."/>
            <person name="de la Bastide M."/>
            <person name="Spiegel L."/>
            <person name="Nascimento L."/>
            <person name="Zutavern T."/>
            <person name="O'Shaughnessy A."/>
            <person name="Dike S."/>
            <person name="Dedhia N."/>
            <person name="Preston R."/>
            <person name="Balija V."/>
            <person name="McCombie W.R."/>
            <person name="Chow T."/>
            <person name="Chen H."/>
            <person name="Chung M."/>
            <person name="Chen C."/>
            <person name="Shaw J."/>
            <person name="Wu H."/>
            <person name="Hsiao K."/>
            <person name="Chao Y."/>
            <person name="Chu M."/>
            <person name="Cheng C."/>
            <person name="Hour A."/>
            <person name="Lee P."/>
            <person name="Lin S."/>
            <person name="Lin Y."/>
            <person name="Liou J."/>
            <person name="Liu S."/>
            <person name="Hsing Y."/>
            <person name="Raghuvanshi S."/>
            <person name="Mohanty A."/>
            <person name="Bharti A.K."/>
            <person name="Gaur A."/>
            <person name="Gupta V."/>
            <person name="Kumar D."/>
            <person name="Ravi V."/>
            <person name="Vij S."/>
            <person name="Kapur A."/>
            <person name="Khurana P."/>
            <person name="Khurana P."/>
            <person name="Khurana J.P."/>
            <person name="Tyagi A.K."/>
            <person name="Gaikwad K."/>
            <person name="Singh A."/>
            <person name="Dalal V."/>
            <person name="Srivastava S."/>
            <person name="Dixit A."/>
            <person name="Pal A.K."/>
            <person name="Ghazi I.A."/>
            <person name="Yadav M."/>
            <person name="Pandit A."/>
            <person name="Bhargava A."/>
            <person name="Sureshbabu K."/>
            <person name="Batra K."/>
            <person name="Sharma T.R."/>
            <person name="Mohapatra T."/>
            <person name="Singh N.K."/>
            <person name="Messing J."/>
            <person name="Nelson A.B."/>
            <person name="Fuks G."/>
            <person name="Kavchok S."/>
            <person name="Keizer G."/>
            <person name="Linton E."/>
            <person name="Llaca V."/>
            <person name="Song R."/>
            <person name="Tanyolac B."/>
            <person name="Young S."/>
            <person name="Ho-Il K."/>
            <person name="Hahn J.H."/>
            <person name="Sangsakoo G."/>
            <person name="Vanavichit A."/>
            <person name="de Mattos Luiz.A.T."/>
            <person name="Zimmer P.D."/>
            <person name="Malone G."/>
            <person name="Dellagostin O."/>
            <person name="de Oliveira A.C."/>
            <person name="Bevan M."/>
            <person name="Bancroft I."/>
            <person name="Minx P."/>
            <person name="Cordum H."/>
            <person name="Wilson R."/>
            <person name="Cheng Z."/>
            <person name="Jin W."/>
            <person name="Jiang J."/>
            <person name="Leong S.A."/>
            <person name="Iwama H."/>
            <person name="Gojobori T."/>
            <person name="Itoh T."/>
            <person name="Niimura Y."/>
            <person name="Fujii Y."/>
            <person name="Habara T."/>
            <person name="Sakai H."/>
            <person name="Sato Y."/>
            <person name="Wilson G."/>
            <person name="Kumar K."/>
            <person name="McCouch S."/>
            <person name="Juretic N."/>
            <person name="Hoen D."/>
            <person name="Wright S."/>
            <person name="Bruskiewich R."/>
            <person name="Bureau T."/>
            <person name="Miyao A."/>
            <person name="Hirochika H."/>
            <person name="Nishikawa T."/>
            <person name="Kadowaki K."/>
            <person name="Sugiura M."/>
            <person name="Burr B."/>
            <person name="Sasaki T."/>
        </authorList>
    </citation>
    <scope>NUCLEOTIDE SEQUENCE [LARGE SCALE GENOMIC DNA]</scope>
    <source>
        <strain evidence="3">cv. Nipponbare</strain>
    </source>
</reference>
<gene>
    <name evidence="2" type="ordered locus">Os01g0257900</name>
    <name evidence="2" type="ORF">OSNPB_010257900</name>
</gene>
<reference evidence="2 3" key="2">
    <citation type="journal article" date="2013" name="Plant Cell Physiol.">
        <title>Rice Annotation Project Database (RAP-DB): an integrative and interactive database for rice genomics.</title>
        <authorList>
            <person name="Sakai H."/>
            <person name="Lee S.S."/>
            <person name="Tanaka T."/>
            <person name="Numa H."/>
            <person name="Kim J."/>
            <person name="Kawahara Y."/>
            <person name="Wakimoto H."/>
            <person name="Yang C.C."/>
            <person name="Iwamoto M."/>
            <person name="Abe T."/>
            <person name="Yamada Y."/>
            <person name="Muto A."/>
            <person name="Inokuchi H."/>
            <person name="Ikemura T."/>
            <person name="Matsumoto T."/>
            <person name="Sasaki T."/>
            <person name="Itoh T."/>
        </authorList>
    </citation>
    <scope>NUCLEOTIDE SEQUENCE [LARGE SCALE GENOMIC DNA]</scope>
    <source>
        <strain evidence="3">cv. Nipponbare</strain>
    </source>
</reference>
<feature type="region of interest" description="Disordered" evidence="1">
    <location>
        <begin position="69"/>
        <end position="106"/>
    </location>
</feature>
<reference evidence="2 3" key="3">
    <citation type="journal article" date="2013" name="Rice">
        <title>Improvement of the Oryza sativa Nipponbare reference genome using next generation sequence and optical map data.</title>
        <authorList>
            <person name="Kawahara Y."/>
            <person name="de la Bastide M."/>
            <person name="Hamilton J.P."/>
            <person name="Kanamori H."/>
            <person name="McCombie W.R."/>
            <person name="Ouyang S."/>
            <person name="Schwartz D.C."/>
            <person name="Tanaka T."/>
            <person name="Wu J."/>
            <person name="Zhou S."/>
            <person name="Childs K.L."/>
            <person name="Davidson R.M."/>
            <person name="Lin H."/>
            <person name="Quesada-Ocampo L."/>
            <person name="Vaillancourt B."/>
            <person name="Sakai H."/>
            <person name="Lee S.S."/>
            <person name="Kim J."/>
            <person name="Numa H."/>
            <person name="Itoh T."/>
            <person name="Buell C.R."/>
            <person name="Matsumoto T."/>
        </authorList>
    </citation>
    <scope>NUCLEOTIDE SEQUENCE [LARGE SCALE GENOMIC DNA]</scope>
    <source>
        <strain evidence="3">cv. Nipponbare</strain>
    </source>
</reference>
<feature type="compositionally biased region" description="Polar residues" evidence="1">
    <location>
        <begin position="72"/>
        <end position="93"/>
    </location>
</feature>
<organism evidence="2 3">
    <name type="scientific">Oryza sativa subsp. japonica</name>
    <name type="common">Rice</name>
    <dbReference type="NCBI Taxonomy" id="39947"/>
    <lineage>
        <taxon>Eukaryota</taxon>
        <taxon>Viridiplantae</taxon>
        <taxon>Streptophyta</taxon>
        <taxon>Embryophyta</taxon>
        <taxon>Tracheophyta</taxon>
        <taxon>Spermatophyta</taxon>
        <taxon>Magnoliopsida</taxon>
        <taxon>Liliopsida</taxon>
        <taxon>Poales</taxon>
        <taxon>Poaceae</taxon>
        <taxon>BOP clade</taxon>
        <taxon>Oryzoideae</taxon>
        <taxon>Oryzeae</taxon>
        <taxon>Oryzinae</taxon>
        <taxon>Oryza</taxon>
        <taxon>Oryza sativa</taxon>
    </lineage>
</organism>
<feature type="compositionally biased region" description="Basic residues" evidence="1">
    <location>
        <begin position="94"/>
        <end position="106"/>
    </location>
</feature>
<dbReference type="PaxDb" id="39947-A0A0P0V0Y7"/>
<dbReference type="InParanoid" id="A0A0P0V0Y7"/>
<dbReference type="Gramene" id="Os01t0257900-01">
    <property type="protein sequence ID" value="Os01t0257900-01"/>
    <property type="gene ID" value="Os01g0257900"/>
</dbReference>
<sequence length="106" mass="11895">MLPIITMWSIHIPACNCTKTHKHKNESRNIHLESCRTKPKPKVKISNSCTKSVARCKDTGRRLLAAGYLASGTGQRPQQEVEPSTLDVFSQSQHHARLGYRGRSAR</sequence>
<keyword evidence="3" id="KW-1185">Reference proteome</keyword>
<dbReference type="Proteomes" id="UP000059680">
    <property type="component" value="Chromosome 1"/>
</dbReference>
<name>A0A0P0V0Y7_ORYSJ</name>
<evidence type="ECO:0000313" key="3">
    <source>
        <dbReference type="Proteomes" id="UP000059680"/>
    </source>
</evidence>
<evidence type="ECO:0000256" key="1">
    <source>
        <dbReference type="SAM" id="MobiDB-lite"/>
    </source>
</evidence>
<accession>A0A0P0V0Y7</accession>